<evidence type="ECO:0000256" key="2">
    <source>
        <dbReference type="ARBA" id="ARBA00022771"/>
    </source>
</evidence>
<feature type="domain" description="C3H1-type" evidence="6">
    <location>
        <begin position="207"/>
        <end position="235"/>
    </location>
</feature>
<dbReference type="Proteomes" id="UP000567179">
    <property type="component" value="Unassembled WGS sequence"/>
</dbReference>
<evidence type="ECO:0000313" key="7">
    <source>
        <dbReference type="EMBL" id="KAF5318132.1"/>
    </source>
</evidence>
<dbReference type="PANTHER" id="PTHR46423:SF1">
    <property type="entry name" value="RNA POLYMERASE II-ASSOCIATED PROTEIN 3"/>
    <property type="match status" value="1"/>
</dbReference>
<gene>
    <name evidence="7" type="ORF">D9619_012190</name>
</gene>
<proteinExistence type="predicted"/>
<dbReference type="EMBL" id="JAACJJ010000031">
    <property type="protein sequence ID" value="KAF5318132.1"/>
    <property type="molecule type" value="Genomic_DNA"/>
</dbReference>
<dbReference type="PANTHER" id="PTHR46423">
    <property type="entry name" value="RNA POLYMERASE II-ASSOCIATED PROTEIN 3"/>
    <property type="match status" value="1"/>
</dbReference>
<evidence type="ECO:0000256" key="4">
    <source>
        <dbReference type="ARBA" id="ARBA00022833"/>
    </source>
</evidence>
<evidence type="ECO:0000313" key="8">
    <source>
        <dbReference type="Proteomes" id="UP000567179"/>
    </source>
</evidence>
<dbReference type="OrthoDB" id="245563at2759"/>
<evidence type="ECO:0000256" key="5">
    <source>
        <dbReference type="PROSITE-ProRule" id="PRU00723"/>
    </source>
</evidence>
<dbReference type="InterPro" id="IPR036855">
    <property type="entry name" value="Znf_CCCH_sf"/>
</dbReference>
<comment type="caution">
    <text evidence="7">The sequence shown here is derived from an EMBL/GenBank/DDBJ whole genome shotgun (WGS) entry which is preliminary data.</text>
</comment>
<evidence type="ECO:0000256" key="3">
    <source>
        <dbReference type="ARBA" id="ARBA00022803"/>
    </source>
</evidence>
<dbReference type="Gene3D" id="3.30.1370.210">
    <property type="match status" value="1"/>
</dbReference>
<dbReference type="SUPFAM" id="SSF48452">
    <property type="entry name" value="TPR-like"/>
    <property type="match status" value="1"/>
</dbReference>
<dbReference type="GO" id="GO:0008270">
    <property type="term" value="F:zinc ion binding"/>
    <property type="evidence" value="ECO:0007669"/>
    <property type="project" value="UniProtKB-KW"/>
</dbReference>
<keyword evidence="4 5" id="KW-0862">Zinc</keyword>
<feature type="zinc finger region" description="C3H1-type" evidence="5">
    <location>
        <begin position="173"/>
        <end position="200"/>
    </location>
</feature>
<feature type="domain" description="C3H1-type" evidence="6">
    <location>
        <begin position="173"/>
        <end position="200"/>
    </location>
</feature>
<keyword evidence="3" id="KW-0802">TPR repeat</keyword>
<dbReference type="AlphaFoldDB" id="A0A8H5EZN7"/>
<name>A0A8H5EZN7_9AGAR</name>
<feature type="zinc finger region" description="C3H1-type" evidence="5">
    <location>
        <begin position="207"/>
        <end position="235"/>
    </location>
</feature>
<dbReference type="GO" id="GO:0101031">
    <property type="term" value="C:protein folding chaperone complex"/>
    <property type="evidence" value="ECO:0007669"/>
    <property type="project" value="TreeGrafter"/>
</dbReference>
<dbReference type="SMART" id="SM00356">
    <property type="entry name" value="ZnF_C3H1"/>
    <property type="match status" value="2"/>
</dbReference>
<dbReference type="Pfam" id="PF00642">
    <property type="entry name" value="zf-CCCH"/>
    <property type="match status" value="1"/>
</dbReference>
<dbReference type="InterPro" id="IPR051966">
    <property type="entry name" value="RPAP3"/>
</dbReference>
<organism evidence="7 8">
    <name type="scientific">Psilocybe cf. subviscida</name>
    <dbReference type="NCBI Taxonomy" id="2480587"/>
    <lineage>
        <taxon>Eukaryota</taxon>
        <taxon>Fungi</taxon>
        <taxon>Dikarya</taxon>
        <taxon>Basidiomycota</taxon>
        <taxon>Agaricomycotina</taxon>
        <taxon>Agaricomycetes</taxon>
        <taxon>Agaricomycetidae</taxon>
        <taxon>Agaricales</taxon>
        <taxon>Agaricineae</taxon>
        <taxon>Strophariaceae</taxon>
        <taxon>Psilocybe</taxon>
    </lineage>
</organism>
<dbReference type="SUPFAM" id="SSF90229">
    <property type="entry name" value="CCCH zinc finger"/>
    <property type="match status" value="1"/>
</dbReference>
<sequence length="893" mass="99624">MDSDIQQRRAIRAENARKTAEKAEAVRLKGNEFFKQGDYLSAGAQYMEAIDVQGPRPVLLSNLAACFNKIPCHEAAEEIATRALEYDPRSVKIRYRRVIARKNLSFFAAALHDLEGILAQDPGNPEAQRELAQMSLIQDAGYPTDKDDDGWPWFNEEPYEFAEDSDTEDCKHKPHRPPCRFYNRGTCDRGASCRFSHAPDAISVRDELGRNVCSRYLMGQCGSNETKCVYSHSRAHLPANGWWNSPEAIEAARFLKDIVEDDDVGYDDLFEAVRMYPKGHGYTARRRRELLTKWLHMQFGNTVAETFLYAGEELPAPPKGPFILVVDFDYEGVMDFLHRDLFSAMAAKIKVVHVRASSNGRGGDMAVQHLTSAHLSGVLVTDEQAICNPAYHEVAQKLVEYAKGGGTVVLGGKIANELRANVFDRVMMTMWGLDWKYGSYFRTTFSKNPDNAVVKANPSLLPSYSMKALHVAEIDLRDAVYVQTTESHLQSLVFPPVDVRKISKRDEAPAVLSKVGKGYLGFVGDVNVESGSIELTMAMLGMLKPKRTARAATATAVSSATVVDPVEEDHAEGGSALPSKISDKYVIVLELNRHHATAIANPNLPEEYDCSAHNLQGFHFEDLLYEGGSPTRVESPILRARVGKGYVGYMGDINPEPESTMVILSMFELLNPPRELVRDEEKFMLFISAYSKDRLGPHADGFLNDVEGRVKVIVGLGDLSKPRVVDLLASPDLVGVFVGDAAVLIPENAYFLSQLVKYSKNGGTLVFGWLFPEVVTLTQFRPLFRDNWGLDWDIVRAFDAKVVPNPKNRLINRQNLDKLPKMFDYQGIYVKSISESAAVYYPQKMKPLWNPSENVYMSSLLFTEVEKGKLGYIGSSSLDGECRTIIYAMMGIL</sequence>
<evidence type="ECO:0000256" key="1">
    <source>
        <dbReference type="ARBA" id="ARBA00022723"/>
    </source>
</evidence>
<dbReference type="PROSITE" id="PS50103">
    <property type="entry name" value="ZF_C3H1"/>
    <property type="match status" value="2"/>
</dbReference>
<accession>A0A8H5EZN7</accession>
<keyword evidence="8" id="KW-1185">Reference proteome</keyword>
<dbReference type="Gene3D" id="1.25.40.10">
    <property type="entry name" value="Tetratricopeptide repeat domain"/>
    <property type="match status" value="1"/>
</dbReference>
<evidence type="ECO:0000259" key="6">
    <source>
        <dbReference type="PROSITE" id="PS50103"/>
    </source>
</evidence>
<reference evidence="7 8" key="1">
    <citation type="journal article" date="2020" name="ISME J.">
        <title>Uncovering the hidden diversity of litter-decomposition mechanisms in mushroom-forming fungi.</title>
        <authorList>
            <person name="Floudas D."/>
            <person name="Bentzer J."/>
            <person name="Ahren D."/>
            <person name="Johansson T."/>
            <person name="Persson P."/>
            <person name="Tunlid A."/>
        </authorList>
    </citation>
    <scope>NUCLEOTIDE SEQUENCE [LARGE SCALE GENOMIC DNA]</scope>
    <source>
        <strain evidence="7 8">CBS 101986</strain>
    </source>
</reference>
<keyword evidence="1 5" id="KW-0479">Metal-binding</keyword>
<dbReference type="InterPro" id="IPR011990">
    <property type="entry name" value="TPR-like_helical_dom_sf"/>
</dbReference>
<dbReference type="InterPro" id="IPR000571">
    <property type="entry name" value="Znf_CCCH"/>
</dbReference>
<protein>
    <recommendedName>
        <fullName evidence="6">C3H1-type domain-containing protein</fullName>
    </recommendedName>
</protein>
<keyword evidence="2 5" id="KW-0863">Zinc-finger</keyword>